<comment type="caution">
    <text evidence="3">The sequence shown here is derived from an EMBL/GenBank/DDBJ whole genome shotgun (WGS) entry which is preliminary data.</text>
</comment>
<dbReference type="EMBL" id="DTPI01000021">
    <property type="protein sequence ID" value="HGE66054.1"/>
    <property type="molecule type" value="Genomic_DNA"/>
</dbReference>
<keyword evidence="1" id="KW-0051">Antiviral defense</keyword>
<dbReference type="InterPro" id="IPR013410">
    <property type="entry name" value="CRISPR-assoc_RAMP_Cmr4"/>
</dbReference>
<feature type="domain" description="CRISPR type III-associated protein" evidence="2">
    <location>
        <begin position="10"/>
        <end position="318"/>
    </location>
</feature>
<evidence type="ECO:0000256" key="1">
    <source>
        <dbReference type="ARBA" id="ARBA00023118"/>
    </source>
</evidence>
<sequence length="330" mass="36842">MFEKVGILFLYCETPVHAGAGISLSTVDLPIQRERITGLPIIQASSIKGVLRAETLLLLKQRKDQKAEDKVRVLFGPEPKPGQAVEHAGCVSPHDARLLLFPIRSLVGVFAWTTCPLVLERFKRELKAAGFPVDWSVPTLPANSQQALVASDDTIVADGKVVLEEFAFEAQKDDQAEQIADWLKVYAFPQSDEYKSFREWLPKRFVILPDDAFRDFTQLATEVITRIRLKPETKTVAEGALWSEEHLPSETLLYTPVFVSKPLAPDNKLPDEFKESGKPSVAKVLGFFKDLSTPNTNKPYLDRLQIGGNETVGRGIVKVRFVCPEDVQKS</sequence>
<reference evidence="3" key="1">
    <citation type="journal article" date="2020" name="mSystems">
        <title>Genome- and Community-Level Interaction Insights into Carbon Utilization and Element Cycling Functions of Hydrothermarchaeota in Hydrothermal Sediment.</title>
        <authorList>
            <person name="Zhou Z."/>
            <person name="Liu Y."/>
            <person name="Xu W."/>
            <person name="Pan J."/>
            <person name="Luo Z.H."/>
            <person name="Li M."/>
        </authorList>
    </citation>
    <scope>NUCLEOTIDE SEQUENCE [LARGE SCALE GENOMIC DNA]</scope>
    <source>
        <strain evidence="3">SpSt-97</strain>
    </source>
</reference>
<name>A0A7C3UDF3_9EURY</name>
<dbReference type="GO" id="GO:0051607">
    <property type="term" value="P:defense response to virus"/>
    <property type="evidence" value="ECO:0007669"/>
    <property type="project" value="UniProtKB-KW"/>
</dbReference>
<dbReference type="NCBIfam" id="TIGR02580">
    <property type="entry name" value="cas_RAMP_Cmr4"/>
    <property type="match status" value="1"/>
</dbReference>
<dbReference type="Pfam" id="PF03787">
    <property type="entry name" value="RAMPs"/>
    <property type="match status" value="1"/>
</dbReference>
<gene>
    <name evidence="3" type="primary">cmr4</name>
    <name evidence="3" type="ORF">ENX77_02840</name>
</gene>
<protein>
    <submittedName>
        <fullName evidence="3">Type III-B CRISPR module RAMP protein Cmr4</fullName>
    </submittedName>
</protein>
<dbReference type="AlphaFoldDB" id="A0A7C3UDF3"/>
<evidence type="ECO:0000313" key="3">
    <source>
        <dbReference type="EMBL" id="HGE66054.1"/>
    </source>
</evidence>
<dbReference type="PANTHER" id="PTHR36700:SF1">
    <property type="entry name" value="CRISPR SYSTEM CMR SUBUNIT CMR4"/>
    <property type="match status" value="1"/>
</dbReference>
<accession>A0A7C3UDF3</accession>
<organism evidence="3">
    <name type="scientific">Geoglobus ahangari</name>
    <dbReference type="NCBI Taxonomy" id="113653"/>
    <lineage>
        <taxon>Archaea</taxon>
        <taxon>Methanobacteriati</taxon>
        <taxon>Methanobacteriota</taxon>
        <taxon>Archaeoglobi</taxon>
        <taxon>Archaeoglobales</taxon>
        <taxon>Archaeoglobaceae</taxon>
        <taxon>Geoglobus</taxon>
    </lineage>
</organism>
<dbReference type="PANTHER" id="PTHR36700">
    <property type="entry name" value="CRISPR SYSTEM CMR SUBUNIT CMR4"/>
    <property type="match status" value="1"/>
</dbReference>
<dbReference type="InterPro" id="IPR005537">
    <property type="entry name" value="RAMP_III_fam"/>
</dbReference>
<proteinExistence type="predicted"/>
<evidence type="ECO:0000259" key="2">
    <source>
        <dbReference type="Pfam" id="PF03787"/>
    </source>
</evidence>